<name>A0ABW4HWF1_9BACI</name>
<evidence type="ECO:0000256" key="3">
    <source>
        <dbReference type="ARBA" id="ARBA00004752"/>
    </source>
</evidence>
<protein>
    <recommendedName>
        <fullName evidence="5">serine-type D-Ala-D-Ala carboxypeptidase</fullName>
        <ecNumber evidence="5">3.4.16.4</ecNumber>
    </recommendedName>
</protein>
<feature type="transmembrane region" description="Helical" evidence="15">
    <location>
        <begin position="12"/>
        <end position="35"/>
    </location>
</feature>
<dbReference type="SUPFAM" id="SSF56601">
    <property type="entry name" value="beta-lactamase/transpeptidase-like"/>
    <property type="match status" value="1"/>
</dbReference>
<sequence length="716" mass="81062">MKEKKKKRAQLPFRTNIIFFIIFLLFSALIFQLGVVQILNGEEFQEEIDRTIQDITKIPVPRGKIYDTNGNLVVDNKALYSITYTPPKGVQAQDRLEVAEKLAEFISMDSKEYLDKITDRDIREYVYLKDLEKNEGKSTEEQEETYEERIPDEKKEDLSNAELYRLVLDSIPDEDVAVENFTKQELEVIRIKKELDKAYSLTPQIVKNENVTPEEYALVSENLDKLPGINATTDWDREYLYDQTLRGSILGNVTSHEAGIPADEIQQYMSRGYSRNDRVGTSGLEKQYEEVLRGRKEQIEYTTTKTGVIIDSETIVKGERGKDLVLTLDMEFQQEVDRILEEELEKAIKLDPYNNKFLNDALAVVMNPQTGELISVSGKTYNREKNQVVDAANKNLQATYLPGSSIKGATVLAGFQSGVIKPGTTYYDKPIQIKGTPPKRSLNPNIGYANDIKALKQSSNVYMFNIALQMGGETRIPFPNNSPTSIDINAWQEFRNYFRQFGLGGPTGVDFPYEEPGLVGKSEPNAGLLMDFAIGQYDQYTTLQLAQYVSTIANGGYRVRPHFVKEIREPIASQEELGPVYKSINTEYLNRIQMSESELARVQEGFRQAFQSQGGTAYSYFAGKDYDAVGKTGTAEHSVWENKVEYKTINRSIVGYAPQDDPEVAFAVIVPNIGINAKEDGNVSNRIAERILDTYFEMQEADEEDSEDGSNEDSDE</sequence>
<comment type="similarity">
    <text evidence="4">Belongs to the transpeptidase family.</text>
</comment>
<comment type="catalytic activity">
    <reaction evidence="13">
        <text>Preferential cleavage: (Ac)2-L-Lys-D-Ala-|-D-Ala. Also transpeptidation of peptidyl-alanyl moieties that are N-acyl substituents of D-alanine.</text>
        <dbReference type="EC" id="3.4.16.4"/>
    </reaction>
</comment>
<keyword evidence="10 15" id="KW-1133">Transmembrane helix</keyword>
<dbReference type="Pfam" id="PF00905">
    <property type="entry name" value="Transpeptidase"/>
    <property type="match status" value="1"/>
</dbReference>
<evidence type="ECO:0000256" key="5">
    <source>
        <dbReference type="ARBA" id="ARBA00012448"/>
    </source>
</evidence>
<dbReference type="InterPro" id="IPR036138">
    <property type="entry name" value="PBP_dimer_sf"/>
</dbReference>
<evidence type="ECO:0000256" key="8">
    <source>
        <dbReference type="ARBA" id="ARBA00022960"/>
    </source>
</evidence>
<keyword evidence="8" id="KW-0133">Cell shape</keyword>
<evidence type="ECO:0000256" key="4">
    <source>
        <dbReference type="ARBA" id="ARBA00007171"/>
    </source>
</evidence>
<dbReference type="Pfam" id="PF03717">
    <property type="entry name" value="PBP_dimer"/>
    <property type="match status" value="1"/>
</dbReference>
<dbReference type="SUPFAM" id="SSF56519">
    <property type="entry name" value="Penicillin binding protein dimerisation domain"/>
    <property type="match status" value="1"/>
</dbReference>
<evidence type="ECO:0000256" key="9">
    <source>
        <dbReference type="ARBA" id="ARBA00022984"/>
    </source>
</evidence>
<evidence type="ECO:0000259" key="17">
    <source>
        <dbReference type="Pfam" id="PF03717"/>
    </source>
</evidence>
<keyword evidence="12" id="KW-0961">Cell wall biogenesis/degradation</keyword>
<evidence type="ECO:0000256" key="7">
    <source>
        <dbReference type="ARBA" id="ARBA00022692"/>
    </source>
</evidence>
<dbReference type="PANTHER" id="PTHR30627:SF2">
    <property type="entry name" value="PEPTIDOGLYCAN D,D-TRANSPEPTIDASE MRDA"/>
    <property type="match status" value="1"/>
</dbReference>
<evidence type="ECO:0000256" key="1">
    <source>
        <dbReference type="ARBA" id="ARBA00004167"/>
    </source>
</evidence>
<keyword evidence="7 15" id="KW-0812">Transmembrane</keyword>
<reference evidence="19" key="1">
    <citation type="journal article" date="2019" name="Int. J. Syst. Evol. Microbiol.">
        <title>The Global Catalogue of Microorganisms (GCM) 10K type strain sequencing project: providing services to taxonomists for standard genome sequencing and annotation.</title>
        <authorList>
            <consortium name="The Broad Institute Genomics Platform"/>
            <consortium name="The Broad Institute Genome Sequencing Center for Infectious Disease"/>
            <person name="Wu L."/>
            <person name="Ma J."/>
        </authorList>
    </citation>
    <scope>NUCLEOTIDE SEQUENCE [LARGE SCALE GENOMIC DNA]</scope>
    <source>
        <strain evidence="19">CGMCC 1.12376</strain>
    </source>
</reference>
<comment type="subcellular location">
    <subcellularLocation>
        <location evidence="2">Cell membrane</location>
    </subcellularLocation>
    <subcellularLocation>
        <location evidence="1">Membrane</location>
        <topology evidence="1">Single-pass membrane protein</topology>
    </subcellularLocation>
</comment>
<dbReference type="Gene3D" id="1.10.10.1230">
    <property type="entry name" value="Penicillin-binding protein, N-terminal non-catalytic domain, head sub-domain"/>
    <property type="match status" value="1"/>
</dbReference>
<keyword evidence="11 15" id="KW-0472">Membrane</keyword>
<dbReference type="RefSeq" id="WP_251510096.1">
    <property type="nucleotide sequence ID" value="NZ_JAMBON010000001.1"/>
</dbReference>
<dbReference type="Gene3D" id="3.90.1310.10">
    <property type="entry name" value="Penicillin-binding protein 2a (Domain 2)"/>
    <property type="match status" value="1"/>
</dbReference>
<organism evidence="18 19">
    <name type="scientific">Oceanobacillus luteolus</name>
    <dbReference type="NCBI Taxonomy" id="1274358"/>
    <lineage>
        <taxon>Bacteria</taxon>
        <taxon>Bacillati</taxon>
        <taxon>Bacillota</taxon>
        <taxon>Bacilli</taxon>
        <taxon>Bacillales</taxon>
        <taxon>Bacillaceae</taxon>
        <taxon>Oceanobacillus</taxon>
    </lineage>
</organism>
<evidence type="ECO:0000256" key="13">
    <source>
        <dbReference type="ARBA" id="ARBA00034000"/>
    </source>
</evidence>
<evidence type="ECO:0000256" key="15">
    <source>
        <dbReference type="SAM" id="Phobius"/>
    </source>
</evidence>
<evidence type="ECO:0000259" key="16">
    <source>
        <dbReference type="Pfam" id="PF00905"/>
    </source>
</evidence>
<dbReference type="InterPro" id="IPR050515">
    <property type="entry name" value="Beta-lactam/transpept"/>
</dbReference>
<evidence type="ECO:0000313" key="19">
    <source>
        <dbReference type="Proteomes" id="UP001597221"/>
    </source>
</evidence>
<evidence type="ECO:0000256" key="6">
    <source>
        <dbReference type="ARBA" id="ARBA00022475"/>
    </source>
</evidence>
<dbReference type="Proteomes" id="UP001597221">
    <property type="component" value="Unassembled WGS sequence"/>
</dbReference>
<gene>
    <name evidence="18" type="ORF">ACFSBH_20450</name>
</gene>
<keyword evidence="6" id="KW-1003">Cell membrane</keyword>
<comment type="caution">
    <text evidence="18">The sequence shown here is derived from an EMBL/GenBank/DDBJ whole genome shotgun (WGS) entry which is preliminary data.</text>
</comment>
<evidence type="ECO:0000256" key="12">
    <source>
        <dbReference type="ARBA" id="ARBA00023316"/>
    </source>
</evidence>
<keyword evidence="9" id="KW-0573">Peptidoglycan synthesis</keyword>
<feature type="domain" description="Penicillin-binding protein transpeptidase" evidence="16">
    <location>
        <begin position="362"/>
        <end position="693"/>
    </location>
</feature>
<evidence type="ECO:0000256" key="10">
    <source>
        <dbReference type="ARBA" id="ARBA00022989"/>
    </source>
</evidence>
<dbReference type="InterPro" id="IPR012338">
    <property type="entry name" value="Beta-lactam/transpept-like"/>
</dbReference>
<evidence type="ECO:0000256" key="2">
    <source>
        <dbReference type="ARBA" id="ARBA00004236"/>
    </source>
</evidence>
<feature type="compositionally biased region" description="Acidic residues" evidence="14">
    <location>
        <begin position="699"/>
        <end position="716"/>
    </location>
</feature>
<proteinExistence type="inferred from homology"/>
<dbReference type="InterPro" id="IPR001460">
    <property type="entry name" value="PCN-bd_Tpept"/>
</dbReference>
<feature type="domain" description="Penicillin-binding protein dimerisation" evidence="17">
    <location>
        <begin position="57"/>
        <end position="312"/>
    </location>
</feature>
<evidence type="ECO:0000256" key="11">
    <source>
        <dbReference type="ARBA" id="ARBA00023136"/>
    </source>
</evidence>
<dbReference type="InterPro" id="IPR005311">
    <property type="entry name" value="PBP_dimer"/>
</dbReference>
<comment type="pathway">
    <text evidence="3">Cell wall biogenesis; peptidoglycan biosynthesis.</text>
</comment>
<accession>A0ABW4HWF1</accession>
<evidence type="ECO:0000313" key="18">
    <source>
        <dbReference type="EMBL" id="MFD1609989.1"/>
    </source>
</evidence>
<dbReference type="Gene3D" id="3.40.710.10">
    <property type="entry name" value="DD-peptidase/beta-lactamase superfamily"/>
    <property type="match status" value="1"/>
</dbReference>
<feature type="region of interest" description="Disordered" evidence="14">
    <location>
        <begin position="697"/>
        <end position="716"/>
    </location>
</feature>
<dbReference type="EC" id="3.4.16.4" evidence="5"/>
<dbReference type="EMBL" id="JBHUDE010000166">
    <property type="protein sequence ID" value="MFD1609989.1"/>
    <property type="molecule type" value="Genomic_DNA"/>
</dbReference>
<keyword evidence="19" id="KW-1185">Reference proteome</keyword>
<dbReference type="PANTHER" id="PTHR30627">
    <property type="entry name" value="PEPTIDOGLYCAN D,D-TRANSPEPTIDASE"/>
    <property type="match status" value="1"/>
</dbReference>
<evidence type="ECO:0000256" key="14">
    <source>
        <dbReference type="SAM" id="MobiDB-lite"/>
    </source>
</evidence>